<dbReference type="SMART" id="SM00054">
    <property type="entry name" value="EFh"/>
    <property type="match status" value="2"/>
</dbReference>
<keyword evidence="1" id="KW-0106">Calcium</keyword>
<dbReference type="InterPro" id="IPR002048">
    <property type="entry name" value="EF_hand_dom"/>
</dbReference>
<proteinExistence type="predicted"/>
<evidence type="ECO:0000313" key="4">
    <source>
        <dbReference type="Proteomes" id="UP000023152"/>
    </source>
</evidence>
<gene>
    <name evidence="3" type="ORF">RFI_08047</name>
</gene>
<dbReference type="SUPFAM" id="SSF47473">
    <property type="entry name" value="EF-hand"/>
    <property type="match status" value="1"/>
</dbReference>
<dbReference type="GO" id="GO:0005509">
    <property type="term" value="F:calcium ion binding"/>
    <property type="evidence" value="ECO:0007669"/>
    <property type="project" value="InterPro"/>
</dbReference>
<sequence length="189" mass="21993">MAQHEQILADAQPTYRSRAQTVTTVTEMEHLLNKLRVMFEEADANNDKVLDFGEFKTLMTEWMPESNEEQLRTLFSAFDMDKSGEIKYTELLESEFFAQFLLQTNINTLAKPQPNESSAEMITTNSLGQHIDTGNSQGLELQEYPDLHSDDVLNRKVDHLKRFCFCFFVFCFFRVDKRKRGEEGRDGEK</sequence>
<evidence type="ECO:0000256" key="1">
    <source>
        <dbReference type="ARBA" id="ARBA00022837"/>
    </source>
</evidence>
<dbReference type="CDD" id="cd00051">
    <property type="entry name" value="EFh"/>
    <property type="match status" value="1"/>
</dbReference>
<evidence type="ECO:0000259" key="2">
    <source>
        <dbReference type="PROSITE" id="PS50222"/>
    </source>
</evidence>
<dbReference type="EMBL" id="ASPP01006271">
    <property type="protein sequence ID" value="ETO29079.1"/>
    <property type="molecule type" value="Genomic_DNA"/>
</dbReference>
<dbReference type="PROSITE" id="PS00018">
    <property type="entry name" value="EF_HAND_1"/>
    <property type="match status" value="1"/>
</dbReference>
<name>X6NTJ6_RETFI</name>
<dbReference type="Gene3D" id="1.10.238.10">
    <property type="entry name" value="EF-hand"/>
    <property type="match status" value="1"/>
</dbReference>
<comment type="caution">
    <text evidence="3">The sequence shown here is derived from an EMBL/GenBank/DDBJ whole genome shotgun (WGS) entry which is preliminary data.</text>
</comment>
<reference evidence="3 4" key="1">
    <citation type="journal article" date="2013" name="Curr. Biol.">
        <title>The Genome of the Foraminiferan Reticulomyxa filosa.</title>
        <authorList>
            <person name="Glockner G."/>
            <person name="Hulsmann N."/>
            <person name="Schleicher M."/>
            <person name="Noegel A.A."/>
            <person name="Eichinger L."/>
            <person name="Gallinger C."/>
            <person name="Pawlowski J."/>
            <person name="Sierra R."/>
            <person name="Euteneuer U."/>
            <person name="Pillet L."/>
            <person name="Moustafa A."/>
            <person name="Platzer M."/>
            <person name="Groth M."/>
            <person name="Szafranski K."/>
            <person name="Schliwa M."/>
        </authorList>
    </citation>
    <scope>NUCLEOTIDE SEQUENCE [LARGE SCALE GENOMIC DNA]</scope>
</reference>
<dbReference type="InterPro" id="IPR011992">
    <property type="entry name" value="EF-hand-dom_pair"/>
</dbReference>
<dbReference type="Pfam" id="PF13499">
    <property type="entry name" value="EF-hand_7"/>
    <property type="match status" value="1"/>
</dbReference>
<keyword evidence="4" id="KW-1185">Reference proteome</keyword>
<organism evidence="3 4">
    <name type="scientific">Reticulomyxa filosa</name>
    <dbReference type="NCBI Taxonomy" id="46433"/>
    <lineage>
        <taxon>Eukaryota</taxon>
        <taxon>Sar</taxon>
        <taxon>Rhizaria</taxon>
        <taxon>Retaria</taxon>
        <taxon>Foraminifera</taxon>
        <taxon>Monothalamids</taxon>
        <taxon>Reticulomyxidae</taxon>
        <taxon>Reticulomyxa</taxon>
    </lineage>
</organism>
<dbReference type="InterPro" id="IPR018247">
    <property type="entry name" value="EF_Hand_1_Ca_BS"/>
</dbReference>
<feature type="domain" description="EF-hand" evidence="2">
    <location>
        <begin position="66"/>
        <end position="101"/>
    </location>
</feature>
<dbReference type="PROSITE" id="PS50222">
    <property type="entry name" value="EF_HAND_2"/>
    <property type="match status" value="2"/>
</dbReference>
<protein>
    <recommendedName>
        <fullName evidence="2">EF-hand domain-containing protein</fullName>
    </recommendedName>
</protein>
<evidence type="ECO:0000313" key="3">
    <source>
        <dbReference type="EMBL" id="ETO29079.1"/>
    </source>
</evidence>
<dbReference type="OrthoDB" id="186625at2759"/>
<dbReference type="AlphaFoldDB" id="X6NTJ6"/>
<dbReference type="Proteomes" id="UP000023152">
    <property type="component" value="Unassembled WGS sequence"/>
</dbReference>
<accession>X6NTJ6</accession>
<feature type="domain" description="EF-hand" evidence="2">
    <location>
        <begin position="30"/>
        <end position="65"/>
    </location>
</feature>